<dbReference type="InterPro" id="IPR009788">
    <property type="entry name" value="GvpD_P-loop"/>
</dbReference>
<dbReference type="InterPro" id="IPR027417">
    <property type="entry name" value="P-loop_NTPase"/>
</dbReference>
<dbReference type="EMBL" id="CP042905">
    <property type="protein sequence ID" value="QEE15929.1"/>
    <property type="molecule type" value="Genomic_DNA"/>
</dbReference>
<accession>A0A5B9D9P2</accession>
<feature type="domain" description="GvpD P-loop" evidence="3">
    <location>
        <begin position="25"/>
        <end position="211"/>
    </location>
</feature>
<reference evidence="4 5" key="1">
    <citation type="journal article" date="2020" name="Nature">
        <title>Isolation of an archaeon at the prokaryote-eukaryote interface.</title>
        <authorList>
            <person name="Imachi H."/>
            <person name="Nobu M.K."/>
            <person name="Nakahara N."/>
            <person name="Morono Y."/>
            <person name="Ogawara M."/>
            <person name="Takaki Y."/>
            <person name="Takano Y."/>
            <person name="Uematsu K."/>
            <person name="Ikuta T."/>
            <person name="Ito M."/>
            <person name="Matsui Y."/>
            <person name="Miyazaki M."/>
            <person name="Murata K."/>
            <person name="Saito Y."/>
            <person name="Sakai S."/>
            <person name="Song C."/>
            <person name="Tasumi E."/>
            <person name="Yamanaka Y."/>
            <person name="Yamaguchi T."/>
            <person name="Kamagata Y."/>
            <person name="Tamaki H."/>
            <person name="Takai K."/>
        </authorList>
    </citation>
    <scope>NUCLEOTIDE SEQUENCE [LARGE SCALE GENOMIC DNA]</scope>
    <source>
        <strain evidence="4 5">MK-D1</strain>
    </source>
</reference>
<reference evidence="4 5" key="2">
    <citation type="journal article" date="2024" name="Int. J. Syst. Evol. Microbiol.">
        <title>Promethearchaeum syntrophicum gen. nov., sp. nov., an anaerobic, obligately syntrophic archaeon, the first isolate of the lineage 'Asgard' archaea, and proposal of the new archaeal phylum Promethearchaeota phyl. nov. and kingdom Promethearchaeati regn. nov.</title>
        <authorList>
            <person name="Imachi H."/>
            <person name="Nobu M.K."/>
            <person name="Kato S."/>
            <person name="Takaki Y."/>
            <person name="Miyazaki M."/>
            <person name="Miyata M."/>
            <person name="Ogawara M."/>
            <person name="Saito Y."/>
            <person name="Sakai S."/>
            <person name="Tahara Y.O."/>
            <person name="Takano Y."/>
            <person name="Tasumi E."/>
            <person name="Uematsu K."/>
            <person name="Yoshimura T."/>
            <person name="Itoh T."/>
            <person name="Ohkuma M."/>
            <person name="Takai K."/>
        </authorList>
    </citation>
    <scope>NUCLEOTIDE SEQUENCE [LARGE SCALE GENOMIC DNA]</scope>
    <source>
        <strain evidence="4 5">MK-D1</strain>
    </source>
</reference>
<dbReference type="PANTHER" id="PTHR43637">
    <property type="entry name" value="UPF0273 PROTEIN TM_0370"/>
    <property type="match status" value="1"/>
</dbReference>
<dbReference type="GO" id="GO:0005524">
    <property type="term" value="F:ATP binding"/>
    <property type="evidence" value="ECO:0007669"/>
    <property type="project" value="UniProtKB-KW"/>
</dbReference>
<evidence type="ECO:0000259" key="3">
    <source>
        <dbReference type="Pfam" id="PF07088"/>
    </source>
</evidence>
<evidence type="ECO:0000313" key="4">
    <source>
        <dbReference type="EMBL" id="QEE15929.1"/>
    </source>
</evidence>
<dbReference type="PANTHER" id="PTHR43637:SF2">
    <property type="entry name" value="PROTEIN GVPD 1"/>
    <property type="match status" value="1"/>
</dbReference>
<keyword evidence="2" id="KW-0067">ATP-binding</keyword>
<protein>
    <submittedName>
        <fullName evidence="4">RAD55 family ATPase</fullName>
    </submittedName>
</protein>
<dbReference type="SUPFAM" id="SSF52540">
    <property type="entry name" value="P-loop containing nucleoside triphosphate hydrolases"/>
    <property type="match status" value="1"/>
</dbReference>
<dbReference type="RefSeq" id="WP_147662823.1">
    <property type="nucleotide sequence ID" value="NZ_CP042905.2"/>
</dbReference>
<name>A0A5B9D9P2_9ARCH</name>
<gene>
    <name evidence="4" type="ORF">DSAG12_01756</name>
</gene>
<sequence length="497" mass="56981">MNAKKSKGAKIYRKNIIPPEIMDAFELKDTGYNILLKGKAGAGKTTFALTLLDVFKDFEPIYLSTRVAPLSLFSQFPWLKKRLKTENIIDATRTYIPPANRQDPDGTLMKAHLMRTIRFSSIPEFLKIVYEKIAQYEHPIIVIDSWDAIMGQEGENKENIETLFSEFVRQTNAKLILIAESDEIGFLDYIVDGIFTLRDDSVDGRTIRTIEVNKIRAIERNQKKYVFTLFNNKFQYLKPFQDIKPTEILPWNTTSDTDDLFSTGNKSLDRLYHGGLKQGTFNLLEIESNVPITSYSPIVIAMICNYIQQNRGIIVHTTDGINSELIDKKRLFLHLKTDAISKNMRILMEKLSDRNEIRPYITQIDKENFNEIFFDTYAKLSSITKFQPVFAAVSYNTLTFMVDFNKAISKFDEHITKIRNSNVIELGIINSTRSAINASSPLGTLTNDLSYVADTHLKILEQNGAIFIYGIKPRTQLYYMENDFSLGYPQISLIPIV</sequence>
<organism evidence="4 5">
    <name type="scientific">Promethearchaeum syntrophicum</name>
    <dbReference type="NCBI Taxonomy" id="2594042"/>
    <lineage>
        <taxon>Archaea</taxon>
        <taxon>Promethearchaeati</taxon>
        <taxon>Promethearchaeota</taxon>
        <taxon>Promethearchaeia</taxon>
        <taxon>Promethearchaeales</taxon>
        <taxon>Promethearchaeaceae</taxon>
        <taxon>Promethearchaeum</taxon>
    </lineage>
</organism>
<dbReference type="AlphaFoldDB" id="A0A5B9D9P2"/>
<evidence type="ECO:0000256" key="2">
    <source>
        <dbReference type="ARBA" id="ARBA00022840"/>
    </source>
</evidence>
<keyword evidence="5" id="KW-1185">Reference proteome</keyword>
<dbReference type="Gene3D" id="3.40.50.300">
    <property type="entry name" value="P-loop containing nucleotide triphosphate hydrolases"/>
    <property type="match status" value="1"/>
</dbReference>
<dbReference type="Pfam" id="PF07088">
    <property type="entry name" value="GvpD_P-loop"/>
    <property type="match status" value="1"/>
</dbReference>
<dbReference type="OrthoDB" id="49590at2157"/>
<proteinExistence type="predicted"/>
<dbReference type="GeneID" id="41329748"/>
<dbReference type="Proteomes" id="UP000321408">
    <property type="component" value="Chromosome"/>
</dbReference>
<evidence type="ECO:0000313" key="5">
    <source>
        <dbReference type="Proteomes" id="UP000321408"/>
    </source>
</evidence>
<keyword evidence="1" id="KW-0547">Nucleotide-binding</keyword>
<evidence type="ECO:0000256" key="1">
    <source>
        <dbReference type="ARBA" id="ARBA00022741"/>
    </source>
</evidence>
<dbReference type="KEGG" id="psyt:DSAG12_01756"/>